<dbReference type="Gene3D" id="3.50.50.60">
    <property type="entry name" value="FAD/NAD(P)-binding domain"/>
    <property type="match status" value="2"/>
</dbReference>
<dbReference type="InterPro" id="IPR023753">
    <property type="entry name" value="FAD/NAD-binding_dom"/>
</dbReference>
<keyword evidence="1" id="KW-0479">Metal-binding</keyword>
<dbReference type="PANTHER" id="PTHR42949:SF3">
    <property type="entry name" value="ANAEROBIC GLYCEROL-3-PHOSPHATE DEHYDROGENASE SUBUNIT B"/>
    <property type="match status" value="1"/>
</dbReference>
<dbReference type="PROSITE" id="PS51379">
    <property type="entry name" value="4FE4S_FER_2"/>
    <property type="match status" value="2"/>
</dbReference>
<dbReference type="PROSITE" id="PS00198">
    <property type="entry name" value="4FE4S_FER_1"/>
    <property type="match status" value="1"/>
</dbReference>
<evidence type="ECO:0000313" key="6">
    <source>
        <dbReference type="EMBL" id="BBO74711.1"/>
    </source>
</evidence>
<reference evidence="6 7" key="1">
    <citation type="submission" date="2019-11" db="EMBL/GenBank/DDBJ databases">
        <title>Comparative genomics of hydrocarbon-degrading Desulfosarcina strains.</title>
        <authorList>
            <person name="Watanabe M."/>
            <person name="Kojima H."/>
            <person name="Fukui M."/>
        </authorList>
    </citation>
    <scope>NUCLEOTIDE SEQUENCE [LARGE SCALE GENOMIC DNA]</scope>
    <source>
        <strain evidence="6 7">PP31</strain>
    </source>
</reference>
<feature type="domain" description="4Fe-4S ferredoxin-type" evidence="5">
    <location>
        <begin position="486"/>
        <end position="515"/>
    </location>
</feature>
<keyword evidence="7" id="KW-1185">Reference proteome</keyword>
<dbReference type="KEGG" id="dwd:DSCW_21280"/>
<keyword evidence="4" id="KW-0411">Iron-sulfur</keyword>
<evidence type="ECO:0000259" key="5">
    <source>
        <dbReference type="PROSITE" id="PS51379"/>
    </source>
</evidence>
<accession>A0A5K7Z519</accession>
<dbReference type="Gene3D" id="3.30.70.20">
    <property type="match status" value="1"/>
</dbReference>
<gene>
    <name evidence="6" type="ORF">DSCW_21280</name>
</gene>
<dbReference type="Gene3D" id="3.40.50.720">
    <property type="entry name" value="NAD(P)-binding Rossmann-like Domain"/>
    <property type="match status" value="1"/>
</dbReference>
<dbReference type="PRINTS" id="PR00469">
    <property type="entry name" value="PNDRDTASEII"/>
</dbReference>
<dbReference type="GO" id="GO:0046872">
    <property type="term" value="F:metal ion binding"/>
    <property type="evidence" value="ECO:0007669"/>
    <property type="project" value="UniProtKB-KW"/>
</dbReference>
<evidence type="ECO:0000256" key="4">
    <source>
        <dbReference type="ARBA" id="ARBA00023014"/>
    </source>
</evidence>
<protein>
    <recommendedName>
        <fullName evidence="5">4Fe-4S ferredoxin-type domain-containing protein</fullName>
    </recommendedName>
</protein>
<dbReference type="PRINTS" id="PR00368">
    <property type="entry name" value="FADPNR"/>
</dbReference>
<evidence type="ECO:0000256" key="3">
    <source>
        <dbReference type="ARBA" id="ARBA00023004"/>
    </source>
</evidence>
<dbReference type="PANTHER" id="PTHR42949">
    <property type="entry name" value="ANAEROBIC GLYCEROL-3-PHOSPHATE DEHYDROGENASE SUBUNIT B"/>
    <property type="match status" value="1"/>
</dbReference>
<dbReference type="InterPro" id="IPR017896">
    <property type="entry name" value="4Fe4S_Fe-S-bd"/>
</dbReference>
<dbReference type="InterPro" id="IPR051691">
    <property type="entry name" value="Metab_Enz_Cyan_OpOx_G3PDH"/>
</dbReference>
<proteinExistence type="predicted"/>
<dbReference type="Proteomes" id="UP000427769">
    <property type="component" value="Chromosome"/>
</dbReference>
<dbReference type="OrthoDB" id="5412912at2"/>
<sequence length="580" mass="61683">MTFVDTVACLLCRCLGEIDGVVDFDRLQLQLADDGRVDSVEVCDALCLGDSLVNLARKMGADNGSRILIAGCSALARGDELVDRLAAHGIDPGRVKITDIREGCAWIHADQPKEATAKAADLVHMGIAALRHRQTSPEVEIEIYPRVLVIGSGPAGMAAAVALGSYGVPVAIVESTGKLGGMLNYLSRVAPGDRTTEEIQEPMIEVIRTDPNIQVHLGTRVDKIKGSAGNFEVFLSGKNGETRLETGAIIVATGAKPVLPRGMYRYGELAGVISGIEMEKIFKDSIPAGDTVFIQCVAVRNQARPYCSAVCCPASLKNAIRLKESDNKVDVTILHRDVMSPGRHLEALYRRATAAGVGFIRFDPDDPPRVEGNDKVAGVRVADALSGQERLIEAERVVLATPLEPRENRAIPLSADNHGFYTVQSFLHTVETTVPGLFVCGSARWPVMVDGALTQGRAAAAKALDLVSRPKYRAAGLIGFQGTRFACAQVSQKTCTGCGNCMAACPFDACHLEKTKEGLRAVVNPVRCMGCGSCAAVCPNQSAALPEMASISMARIVENAFAGRPLRCRCADTQGSAANQ</sequence>
<evidence type="ECO:0000256" key="1">
    <source>
        <dbReference type="ARBA" id="ARBA00022723"/>
    </source>
</evidence>
<keyword evidence="3" id="KW-0408">Iron</keyword>
<dbReference type="AlphaFoldDB" id="A0A5K7Z519"/>
<dbReference type="RefSeq" id="WP_155303713.1">
    <property type="nucleotide sequence ID" value="NZ_AP021875.1"/>
</dbReference>
<dbReference type="GO" id="GO:0051536">
    <property type="term" value="F:iron-sulfur cluster binding"/>
    <property type="evidence" value="ECO:0007669"/>
    <property type="project" value="UniProtKB-KW"/>
</dbReference>
<dbReference type="GO" id="GO:0016491">
    <property type="term" value="F:oxidoreductase activity"/>
    <property type="evidence" value="ECO:0007669"/>
    <property type="project" value="UniProtKB-KW"/>
</dbReference>
<evidence type="ECO:0000256" key="2">
    <source>
        <dbReference type="ARBA" id="ARBA00023002"/>
    </source>
</evidence>
<dbReference type="SUPFAM" id="SSF51905">
    <property type="entry name" value="FAD/NAD(P)-binding domain"/>
    <property type="match status" value="1"/>
</dbReference>
<dbReference type="EMBL" id="AP021875">
    <property type="protein sequence ID" value="BBO74711.1"/>
    <property type="molecule type" value="Genomic_DNA"/>
</dbReference>
<keyword evidence="2" id="KW-0560">Oxidoreductase</keyword>
<dbReference type="SUPFAM" id="SSF54862">
    <property type="entry name" value="4Fe-4S ferredoxins"/>
    <property type="match status" value="1"/>
</dbReference>
<dbReference type="InterPro" id="IPR017900">
    <property type="entry name" value="4Fe4S_Fe_S_CS"/>
</dbReference>
<evidence type="ECO:0000313" key="7">
    <source>
        <dbReference type="Proteomes" id="UP000427769"/>
    </source>
</evidence>
<dbReference type="InterPro" id="IPR036188">
    <property type="entry name" value="FAD/NAD-bd_sf"/>
</dbReference>
<feature type="domain" description="4Fe-4S ferredoxin-type" evidence="5">
    <location>
        <begin position="519"/>
        <end position="548"/>
    </location>
</feature>
<dbReference type="Pfam" id="PF13237">
    <property type="entry name" value="Fer4_10"/>
    <property type="match status" value="1"/>
</dbReference>
<organism evidence="6 7">
    <name type="scientific">Desulfosarcina widdelii</name>
    <dbReference type="NCBI Taxonomy" id="947919"/>
    <lineage>
        <taxon>Bacteria</taxon>
        <taxon>Pseudomonadati</taxon>
        <taxon>Thermodesulfobacteriota</taxon>
        <taxon>Desulfobacteria</taxon>
        <taxon>Desulfobacterales</taxon>
        <taxon>Desulfosarcinaceae</taxon>
        <taxon>Desulfosarcina</taxon>
    </lineage>
</organism>
<dbReference type="Pfam" id="PF07992">
    <property type="entry name" value="Pyr_redox_2"/>
    <property type="match status" value="1"/>
</dbReference>
<name>A0A5K7Z519_9BACT</name>